<evidence type="ECO:0000313" key="2">
    <source>
        <dbReference type="Proteomes" id="UP001597453"/>
    </source>
</evidence>
<evidence type="ECO:0000313" key="1">
    <source>
        <dbReference type="EMBL" id="MFD2674579.1"/>
    </source>
</evidence>
<protein>
    <submittedName>
        <fullName evidence="1">Uncharacterized protein</fullName>
    </submittedName>
</protein>
<sequence>MQTLDVPEGAFEDAASRLDRASEQLREATSLAELEAYVSASMPGATDAASAAHEAGDSCDREIDRVANLITESAADCNYVALDLGEVDARFEYAFGVELEG</sequence>
<reference evidence="2" key="1">
    <citation type="journal article" date="2019" name="Int. J. Syst. Evol. Microbiol.">
        <title>The Global Catalogue of Microorganisms (GCM) 10K type strain sequencing project: providing services to taxonomists for standard genome sequencing and annotation.</title>
        <authorList>
            <consortium name="The Broad Institute Genomics Platform"/>
            <consortium name="The Broad Institute Genome Sequencing Center for Infectious Disease"/>
            <person name="Wu L."/>
            <person name="Ma J."/>
        </authorList>
    </citation>
    <scope>NUCLEOTIDE SEQUENCE [LARGE SCALE GENOMIC DNA]</scope>
    <source>
        <strain evidence="2">TISTR 1511</strain>
    </source>
</reference>
<keyword evidence="2" id="KW-1185">Reference proteome</keyword>
<dbReference type="EMBL" id="JBHUNF010000002">
    <property type="protein sequence ID" value="MFD2674579.1"/>
    <property type="molecule type" value="Genomic_DNA"/>
</dbReference>
<comment type="caution">
    <text evidence="1">The sequence shown here is derived from an EMBL/GenBank/DDBJ whole genome shotgun (WGS) entry which is preliminary data.</text>
</comment>
<gene>
    <name evidence="1" type="ORF">ACFSUQ_04600</name>
</gene>
<name>A0ABW5RJG3_9MICO</name>
<dbReference type="RefSeq" id="WP_159421468.1">
    <property type="nucleotide sequence ID" value="NZ_JBHUNF010000002.1"/>
</dbReference>
<dbReference type="Proteomes" id="UP001597453">
    <property type="component" value="Unassembled WGS sequence"/>
</dbReference>
<accession>A0ABW5RJG3</accession>
<proteinExistence type="predicted"/>
<organism evidence="1 2">
    <name type="scientific">Gulosibacter bifidus</name>
    <dbReference type="NCBI Taxonomy" id="272239"/>
    <lineage>
        <taxon>Bacteria</taxon>
        <taxon>Bacillati</taxon>
        <taxon>Actinomycetota</taxon>
        <taxon>Actinomycetes</taxon>
        <taxon>Micrococcales</taxon>
        <taxon>Microbacteriaceae</taxon>
        <taxon>Gulosibacter</taxon>
    </lineage>
</organism>